<evidence type="ECO:0000313" key="2">
    <source>
        <dbReference type="EMBL" id="MFD1050448.1"/>
    </source>
</evidence>
<dbReference type="InterPro" id="IPR003439">
    <property type="entry name" value="ABC_transporter-like_ATP-bd"/>
</dbReference>
<reference evidence="3" key="1">
    <citation type="journal article" date="2019" name="Int. J. Syst. Evol. Microbiol.">
        <title>The Global Catalogue of Microorganisms (GCM) 10K type strain sequencing project: providing services to taxonomists for standard genome sequencing and annotation.</title>
        <authorList>
            <consortium name="The Broad Institute Genomics Platform"/>
            <consortium name="The Broad Institute Genome Sequencing Center for Infectious Disease"/>
            <person name="Wu L."/>
            <person name="Ma J."/>
        </authorList>
    </citation>
    <scope>NUCLEOTIDE SEQUENCE [LARGE SCALE GENOMIC DNA]</scope>
    <source>
        <strain evidence="3">JCM 31486</strain>
    </source>
</reference>
<dbReference type="InterPro" id="IPR027417">
    <property type="entry name" value="P-loop_NTPase"/>
</dbReference>
<evidence type="ECO:0000259" key="1">
    <source>
        <dbReference type="Pfam" id="PF00005"/>
    </source>
</evidence>
<keyword evidence="2" id="KW-0547">Nucleotide-binding</keyword>
<proteinExistence type="predicted"/>
<sequence>MGPNGAGKTTLFNAVCGFVRPESGSLFFDGKPLR</sequence>
<accession>A0ABW3MIK3</accession>
<keyword evidence="3" id="KW-1185">Reference proteome</keyword>
<dbReference type="Proteomes" id="UP001597045">
    <property type="component" value="Unassembled WGS sequence"/>
</dbReference>
<dbReference type="GO" id="GO:0005524">
    <property type="term" value="F:ATP binding"/>
    <property type="evidence" value="ECO:0007669"/>
    <property type="project" value="UniProtKB-KW"/>
</dbReference>
<dbReference type="Gene3D" id="3.40.50.300">
    <property type="entry name" value="P-loop containing nucleotide triphosphate hydrolases"/>
    <property type="match status" value="1"/>
</dbReference>
<evidence type="ECO:0000313" key="3">
    <source>
        <dbReference type="Proteomes" id="UP001597045"/>
    </source>
</evidence>
<feature type="non-terminal residue" evidence="2">
    <location>
        <position position="34"/>
    </location>
</feature>
<gene>
    <name evidence="2" type="ORF">ACFQ1S_35440</name>
</gene>
<keyword evidence="2" id="KW-0067">ATP-binding</keyword>
<protein>
    <submittedName>
        <fullName evidence="2">ATP-binding cassette domain-containing protein</fullName>
    </submittedName>
</protein>
<dbReference type="SUPFAM" id="SSF52540">
    <property type="entry name" value="P-loop containing nucleoside triphosphate hydrolases"/>
    <property type="match status" value="1"/>
</dbReference>
<dbReference type="EMBL" id="JBHTIS010002847">
    <property type="protein sequence ID" value="MFD1050448.1"/>
    <property type="molecule type" value="Genomic_DNA"/>
</dbReference>
<name>A0ABW3MIK3_9PSEU</name>
<comment type="caution">
    <text evidence="2">The sequence shown here is derived from an EMBL/GenBank/DDBJ whole genome shotgun (WGS) entry which is preliminary data.</text>
</comment>
<feature type="domain" description="ABC transporter" evidence="1">
    <location>
        <begin position="1"/>
        <end position="33"/>
    </location>
</feature>
<dbReference type="Pfam" id="PF00005">
    <property type="entry name" value="ABC_tran"/>
    <property type="match status" value="1"/>
</dbReference>
<organism evidence="2 3">
    <name type="scientific">Kibdelosporangium lantanae</name>
    <dbReference type="NCBI Taxonomy" id="1497396"/>
    <lineage>
        <taxon>Bacteria</taxon>
        <taxon>Bacillati</taxon>
        <taxon>Actinomycetota</taxon>
        <taxon>Actinomycetes</taxon>
        <taxon>Pseudonocardiales</taxon>
        <taxon>Pseudonocardiaceae</taxon>
        <taxon>Kibdelosporangium</taxon>
    </lineage>
</organism>